<dbReference type="Proteomes" id="UP001493487">
    <property type="component" value="Unassembled WGS sequence"/>
</dbReference>
<accession>A0ABV1KPI7</accession>
<evidence type="ECO:0000256" key="3">
    <source>
        <dbReference type="ARBA" id="ARBA00022598"/>
    </source>
</evidence>
<feature type="binding site" evidence="8">
    <location>
        <begin position="189"/>
        <end position="192"/>
    </location>
    <ligand>
        <name>ATP</name>
        <dbReference type="ChEBI" id="CHEBI:30616"/>
    </ligand>
</feature>
<keyword evidence="6 8" id="KW-0067">ATP-binding</keyword>
<feature type="active site" description="Proton donor" evidence="8">
    <location>
        <position position="42"/>
    </location>
</feature>
<evidence type="ECO:0000256" key="7">
    <source>
        <dbReference type="ARBA" id="ARBA00048258"/>
    </source>
</evidence>
<dbReference type="CDD" id="cd00560">
    <property type="entry name" value="PanC"/>
    <property type="match status" value="1"/>
</dbReference>
<dbReference type="Gene3D" id="3.40.50.620">
    <property type="entry name" value="HUPs"/>
    <property type="match status" value="1"/>
</dbReference>
<dbReference type="PANTHER" id="PTHR21299">
    <property type="entry name" value="CYTIDYLATE KINASE/PANTOATE-BETA-ALANINE LIGASE"/>
    <property type="match status" value="1"/>
</dbReference>
<dbReference type="GO" id="GO:0016874">
    <property type="term" value="F:ligase activity"/>
    <property type="evidence" value="ECO:0007669"/>
    <property type="project" value="UniProtKB-KW"/>
</dbReference>
<comment type="similarity">
    <text evidence="2 8">Belongs to the pantothenate synthetase family.</text>
</comment>
<keyword evidence="4 8" id="KW-0566">Pantothenate biosynthesis</keyword>
<feature type="binding site" evidence="8">
    <location>
        <position position="66"/>
    </location>
    <ligand>
        <name>beta-alanine</name>
        <dbReference type="ChEBI" id="CHEBI:57966"/>
    </ligand>
</feature>
<keyword evidence="8" id="KW-0963">Cytoplasm</keyword>
<keyword evidence="3 8" id="KW-0436">Ligase</keyword>
<organism evidence="9 10">
    <name type="scientific">Cohnella silvisoli</name>
    <dbReference type="NCBI Taxonomy" id="2873699"/>
    <lineage>
        <taxon>Bacteria</taxon>
        <taxon>Bacillati</taxon>
        <taxon>Bacillota</taxon>
        <taxon>Bacilli</taxon>
        <taxon>Bacillales</taxon>
        <taxon>Paenibacillaceae</taxon>
        <taxon>Cohnella</taxon>
    </lineage>
</organism>
<dbReference type="InterPro" id="IPR014729">
    <property type="entry name" value="Rossmann-like_a/b/a_fold"/>
</dbReference>
<dbReference type="EMBL" id="JASKHM010000002">
    <property type="protein sequence ID" value="MEQ4481541.1"/>
    <property type="molecule type" value="Genomic_DNA"/>
</dbReference>
<gene>
    <name evidence="8 9" type="primary">panC</name>
    <name evidence="9" type="ORF">QJS35_03950</name>
</gene>
<dbReference type="Gene3D" id="3.30.1300.10">
    <property type="entry name" value="Pantoate-beta-alanine ligase, C-terminal domain"/>
    <property type="match status" value="1"/>
</dbReference>
<comment type="subcellular location">
    <subcellularLocation>
        <location evidence="8">Cytoplasm</location>
    </subcellularLocation>
</comment>
<evidence type="ECO:0000256" key="4">
    <source>
        <dbReference type="ARBA" id="ARBA00022655"/>
    </source>
</evidence>
<comment type="miscellaneous">
    <text evidence="8">The reaction proceeds by a bi uni uni bi ping pong mechanism.</text>
</comment>
<evidence type="ECO:0000256" key="8">
    <source>
        <dbReference type="HAMAP-Rule" id="MF_00158"/>
    </source>
</evidence>
<protein>
    <recommendedName>
        <fullName evidence="8">Pantothenate synthetase</fullName>
        <shortName evidence="8">PS</shortName>
        <ecNumber evidence="8">6.3.2.1</ecNumber>
    </recommendedName>
    <alternativeName>
        <fullName evidence="8">Pantoate--beta-alanine ligase</fullName>
    </alternativeName>
    <alternativeName>
        <fullName evidence="8">Pantoate-activating enzyme</fullName>
    </alternativeName>
</protein>
<dbReference type="SUPFAM" id="SSF52374">
    <property type="entry name" value="Nucleotidylyl transferase"/>
    <property type="match status" value="1"/>
</dbReference>
<dbReference type="NCBIfam" id="TIGR00018">
    <property type="entry name" value="panC"/>
    <property type="match status" value="1"/>
</dbReference>
<evidence type="ECO:0000256" key="1">
    <source>
        <dbReference type="ARBA" id="ARBA00004990"/>
    </source>
</evidence>
<comment type="catalytic activity">
    <reaction evidence="7 8">
        <text>(R)-pantoate + beta-alanine + ATP = (R)-pantothenate + AMP + diphosphate + H(+)</text>
        <dbReference type="Rhea" id="RHEA:10912"/>
        <dbReference type="ChEBI" id="CHEBI:15378"/>
        <dbReference type="ChEBI" id="CHEBI:15980"/>
        <dbReference type="ChEBI" id="CHEBI:29032"/>
        <dbReference type="ChEBI" id="CHEBI:30616"/>
        <dbReference type="ChEBI" id="CHEBI:33019"/>
        <dbReference type="ChEBI" id="CHEBI:57966"/>
        <dbReference type="ChEBI" id="CHEBI:456215"/>
        <dbReference type="EC" id="6.3.2.1"/>
    </reaction>
</comment>
<evidence type="ECO:0000256" key="5">
    <source>
        <dbReference type="ARBA" id="ARBA00022741"/>
    </source>
</evidence>
<evidence type="ECO:0000256" key="2">
    <source>
        <dbReference type="ARBA" id="ARBA00009256"/>
    </source>
</evidence>
<feature type="binding site" evidence="8">
    <location>
        <begin position="35"/>
        <end position="42"/>
    </location>
    <ligand>
        <name>ATP</name>
        <dbReference type="ChEBI" id="CHEBI:30616"/>
    </ligand>
</feature>
<comment type="subunit">
    <text evidence="8">Homodimer.</text>
</comment>
<feature type="binding site" evidence="8">
    <location>
        <begin position="152"/>
        <end position="155"/>
    </location>
    <ligand>
        <name>ATP</name>
        <dbReference type="ChEBI" id="CHEBI:30616"/>
    </ligand>
</feature>
<comment type="pathway">
    <text evidence="1 8">Cofactor biosynthesis; (R)-pantothenate biosynthesis; (R)-pantothenate from (R)-pantoate and beta-alanine: step 1/1.</text>
</comment>
<reference evidence="9 10" key="1">
    <citation type="journal article" date="2023" name="Genome Announc.">
        <title>Pan-Genome Analyses of the Genus Cohnella and Proposal of the Novel Species Cohnella silvisoli sp. nov., Isolated from Forest Soil.</title>
        <authorList>
            <person name="Wang C."/>
            <person name="Mao L."/>
            <person name="Bao G."/>
            <person name="Zhu H."/>
        </authorList>
    </citation>
    <scope>NUCLEOTIDE SEQUENCE [LARGE SCALE GENOMIC DNA]</scope>
    <source>
        <strain evidence="9 10">NL03-T5-1</strain>
    </source>
</reference>
<dbReference type="PANTHER" id="PTHR21299:SF1">
    <property type="entry name" value="PANTOATE--BETA-ALANINE LIGASE"/>
    <property type="match status" value="1"/>
</dbReference>
<proteinExistence type="inferred from homology"/>
<dbReference type="EC" id="6.3.2.1" evidence="8"/>
<comment type="caution">
    <text evidence="8">Lacks conserved residue(s) required for the propagation of feature annotation.</text>
</comment>
<dbReference type="HAMAP" id="MF_00158">
    <property type="entry name" value="PanC"/>
    <property type="match status" value="1"/>
</dbReference>
<dbReference type="InterPro" id="IPR042176">
    <property type="entry name" value="Pantoate_ligase_C"/>
</dbReference>
<name>A0ABV1KPI7_9BACL</name>
<comment type="function">
    <text evidence="8">Catalyzes the condensation of pantoate with beta-alanine in an ATP-dependent reaction via a pantoyl-adenylate intermediate.</text>
</comment>
<evidence type="ECO:0000313" key="10">
    <source>
        <dbReference type="Proteomes" id="UP001493487"/>
    </source>
</evidence>
<evidence type="ECO:0000256" key="6">
    <source>
        <dbReference type="ARBA" id="ARBA00022840"/>
    </source>
</evidence>
<dbReference type="Pfam" id="PF02569">
    <property type="entry name" value="Pantoate_ligase"/>
    <property type="match status" value="1"/>
</dbReference>
<keyword evidence="10" id="KW-1185">Reference proteome</keyword>
<sequence>MTPKIIRTIAELRQEIAAYRRRNPEHSTVGFVPTMGYLHEGHASLLRKSASDNGLTVLSIFVNPLQFGPNEDLDKYPRDEERDIRVAAASGTQIVFIPDVNEMYPQKTLTGVTVAEITDRLCGSSRPGHFDGVATVVTKLFNIVQPDRAYFGMKDAQQIAVITRMTQDLNIPVEIVPCPIQREADGLALSSRNVYLKPAERDQALILSKSLPKVPEWLHEGLNAAQLINRLKEEIRKEPLAVIDYVDILSYPDLSTPDGQKPLIETDCTLLIALAVKFGKTRLIDNTILNPLKVGDGLCFAK</sequence>
<dbReference type="InterPro" id="IPR003721">
    <property type="entry name" value="Pantoate_ligase"/>
</dbReference>
<feature type="binding site" evidence="8">
    <location>
        <position position="66"/>
    </location>
    <ligand>
        <name>(R)-pantoate</name>
        <dbReference type="ChEBI" id="CHEBI:15980"/>
    </ligand>
</feature>
<feature type="binding site" evidence="8">
    <location>
        <position position="158"/>
    </location>
    <ligand>
        <name>(R)-pantoate</name>
        <dbReference type="ChEBI" id="CHEBI:15980"/>
    </ligand>
</feature>
<keyword evidence="5 8" id="KW-0547">Nucleotide-binding</keyword>
<comment type="caution">
    <text evidence="9">The sequence shown here is derived from an EMBL/GenBank/DDBJ whole genome shotgun (WGS) entry which is preliminary data.</text>
</comment>
<dbReference type="RefSeq" id="WP_232183964.1">
    <property type="nucleotide sequence ID" value="NZ_JAIOAP010000002.1"/>
</dbReference>
<evidence type="ECO:0000313" key="9">
    <source>
        <dbReference type="EMBL" id="MEQ4481541.1"/>
    </source>
</evidence>